<keyword evidence="6 11" id="KW-0812">Transmembrane</keyword>
<dbReference type="InterPro" id="IPR036890">
    <property type="entry name" value="HATPase_C_sf"/>
</dbReference>
<keyword evidence="8 11" id="KW-1133">Transmembrane helix</keyword>
<evidence type="ECO:0000256" key="9">
    <source>
        <dbReference type="ARBA" id="ARBA00023012"/>
    </source>
</evidence>
<organism evidence="13 14">
    <name type="scientific">Streptomyces cinnabarinus</name>
    <dbReference type="NCBI Taxonomy" id="67287"/>
    <lineage>
        <taxon>Bacteria</taxon>
        <taxon>Bacillati</taxon>
        <taxon>Actinomycetota</taxon>
        <taxon>Actinomycetes</taxon>
        <taxon>Kitasatosporales</taxon>
        <taxon>Streptomycetaceae</taxon>
        <taxon>Streptomyces</taxon>
    </lineage>
</organism>
<evidence type="ECO:0000256" key="5">
    <source>
        <dbReference type="ARBA" id="ARBA00022679"/>
    </source>
</evidence>
<name>A0ABY7K584_9ACTN</name>
<evidence type="ECO:0000256" key="3">
    <source>
        <dbReference type="ARBA" id="ARBA00012438"/>
    </source>
</evidence>
<dbReference type="Gene3D" id="3.30.565.10">
    <property type="entry name" value="Histidine kinase-like ATPase, C-terminal domain"/>
    <property type="match status" value="1"/>
</dbReference>
<feature type="domain" description="Histidine kinase" evidence="12">
    <location>
        <begin position="248"/>
        <end position="466"/>
    </location>
</feature>
<sequence length="488" mass="52876">MRLSTRVALAVGASVPLLVLASGWLLLHLVSNDLRAHRDAQLRARATVVAKNAKAYLDVVGTDHPIMEEARHRRLVNSARDVGVWLTVPQGRVSAGPQPDPPPVLPAAAPDPVTVTSGDKDWLVLSLRIGTAKQGGTPNLWLFSPDTADDELTLVRQRVLTGALLAAPLAGAAAWAITARAVRPLRRLQRRTSGLDPRTSAARLDHTPTRIAEVDDLAQTLQTVLNRYDEQVARTGEALATARAFAATASHELRTPLMSMRTNLDILTDHPDLDSADRAEVLDDLGREQARLLGLLVMLRALAQGDLVEAEAFATQNLAELVDASVADLRRTHPDARVSVHTAAELWVHGWEQGLRSAVDNLLTNASTHGRAEDGVARIEVTLRLSRDPRDQTVVLSVDDHGPGIITERREEVFQRFRRGPSSPGSGLGLTLVAQQVALHRGRIAVLDRPDGRPGIRFELRLPATGVRDAQTTLSLLPRDWLTGATGQ</sequence>
<dbReference type="PRINTS" id="PR00344">
    <property type="entry name" value="BCTRLSENSOR"/>
</dbReference>
<dbReference type="InterPro" id="IPR003661">
    <property type="entry name" value="HisK_dim/P_dom"/>
</dbReference>
<reference evidence="13" key="1">
    <citation type="submission" date="2022-12" db="EMBL/GenBank/DDBJ databases">
        <authorList>
            <person name="Ruckert C."/>
            <person name="Busche T."/>
            <person name="Kalinowski J."/>
            <person name="Wittmann C."/>
        </authorList>
    </citation>
    <scope>NUCLEOTIDE SEQUENCE</scope>
    <source>
        <strain evidence="13">DSM 40467</strain>
    </source>
</reference>
<dbReference type="SMART" id="SM00387">
    <property type="entry name" value="HATPase_c"/>
    <property type="match status" value="1"/>
</dbReference>
<dbReference type="SUPFAM" id="SSF55874">
    <property type="entry name" value="ATPase domain of HSP90 chaperone/DNA topoisomerase II/histidine kinase"/>
    <property type="match status" value="1"/>
</dbReference>
<dbReference type="InterPro" id="IPR003594">
    <property type="entry name" value="HATPase_dom"/>
</dbReference>
<dbReference type="RefSeq" id="WP_269657356.1">
    <property type="nucleotide sequence ID" value="NZ_CP114413.1"/>
</dbReference>
<keyword evidence="9" id="KW-0902">Two-component regulatory system</keyword>
<dbReference type="InterPro" id="IPR050428">
    <property type="entry name" value="TCS_sensor_his_kinase"/>
</dbReference>
<evidence type="ECO:0000256" key="8">
    <source>
        <dbReference type="ARBA" id="ARBA00022989"/>
    </source>
</evidence>
<keyword evidence="14" id="KW-1185">Reference proteome</keyword>
<dbReference type="Proteomes" id="UP001164439">
    <property type="component" value="Chromosome"/>
</dbReference>
<keyword evidence="5" id="KW-0808">Transferase</keyword>
<keyword evidence="4" id="KW-0597">Phosphoprotein</keyword>
<gene>
    <name evidence="13" type="ORF">STRCI_000731</name>
</gene>
<dbReference type="InterPro" id="IPR005467">
    <property type="entry name" value="His_kinase_dom"/>
</dbReference>
<evidence type="ECO:0000256" key="7">
    <source>
        <dbReference type="ARBA" id="ARBA00022777"/>
    </source>
</evidence>
<dbReference type="PANTHER" id="PTHR45436">
    <property type="entry name" value="SENSOR HISTIDINE KINASE YKOH"/>
    <property type="match status" value="1"/>
</dbReference>
<dbReference type="EMBL" id="CP114413">
    <property type="protein sequence ID" value="WAZ19664.1"/>
    <property type="molecule type" value="Genomic_DNA"/>
</dbReference>
<dbReference type="EC" id="2.7.13.3" evidence="3"/>
<dbReference type="Pfam" id="PF00512">
    <property type="entry name" value="HisKA"/>
    <property type="match status" value="1"/>
</dbReference>
<keyword evidence="7 13" id="KW-0418">Kinase</keyword>
<evidence type="ECO:0000256" key="2">
    <source>
        <dbReference type="ARBA" id="ARBA00004236"/>
    </source>
</evidence>
<evidence type="ECO:0000256" key="4">
    <source>
        <dbReference type="ARBA" id="ARBA00022553"/>
    </source>
</evidence>
<accession>A0ABY7K584</accession>
<evidence type="ECO:0000313" key="13">
    <source>
        <dbReference type="EMBL" id="WAZ19664.1"/>
    </source>
</evidence>
<dbReference type="Pfam" id="PF02518">
    <property type="entry name" value="HATPase_c"/>
    <property type="match status" value="1"/>
</dbReference>
<evidence type="ECO:0000256" key="10">
    <source>
        <dbReference type="ARBA" id="ARBA00023136"/>
    </source>
</evidence>
<dbReference type="SMART" id="SM00388">
    <property type="entry name" value="HisKA"/>
    <property type="match status" value="1"/>
</dbReference>
<evidence type="ECO:0000256" key="1">
    <source>
        <dbReference type="ARBA" id="ARBA00000085"/>
    </source>
</evidence>
<dbReference type="InterPro" id="IPR036097">
    <property type="entry name" value="HisK_dim/P_sf"/>
</dbReference>
<dbReference type="GO" id="GO:0016301">
    <property type="term" value="F:kinase activity"/>
    <property type="evidence" value="ECO:0007669"/>
    <property type="project" value="UniProtKB-KW"/>
</dbReference>
<evidence type="ECO:0000256" key="6">
    <source>
        <dbReference type="ARBA" id="ARBA00022692"/>
    </source>
</evidence>
<dbReference type="PROSITE" id="PS50109">
    <property type="entry name" value="HIS_KIN"/>
    <property type="match status" value="1"/>
</dbReference>
<keyword evidence="10 11" id="KW-0472">Membrane</keyword>
<comment type="subcellular location">
    <subcellularLocation>
        <location evidence="2">Cell membrane</location>
    </subcellularLocation>
</comment>
<comment type="catalytic activity">
    <reaction evidence="1">
        <text>ATP + protein L-histidine = ADP + protein N-phospho-L-histidine.</text>
        <dbReference type="EC" id="2.7.13.3"/>
    </reaction>
</comment>
<evidence type="ECO:0000259" key="12">
    <source>
        <dbReference type="PROSITE" id="PS50109"/>
    </source>
</evidence>
<feature type="transmembrane region" description="Helical" evidence="11">
    <location>
        <begin position="7"/>
        <end position="27"/>
    </location>
</feature>
<evidence type="ECO:0000256" key="11">
    <source>
        <dbReference type="SAM" id="Phobius"/>
    </source>
</evidence>
<protein>
    <recommendedName>
        <fullName evidence="3">histidine kinase</fullName>
        <ecNumber evidence="3">2.7.13.3</ecNumber>
    </recommendedName>
</protein>
<dbReference type="PANTHER" id="PTHR45436:SF16">
    <property type="entry name" value="HISTIDINE KINASE"/>
    <property type="match status" value="1"/>
</dbReference>
<dbReference type="SUPFAM" id="SSF47384">
    <property type="entry name" value="Homodimeric domain of signal transducing histidine kinase"/>
    <property type="match status" value="1"/>
</dbReference>
<dbReference type="CDD" id="cd00082">
    <property type="entry name" value="HisKA"/>
    <property type="match status" value="1"/>
</dbReference>
<proteinExistence type="predicted"/>
<dbReference type="InterPro" id="IPR004358">
    <property type="entry name" value="Sig_transdc_His_kin-like_C"/>
</dbReference>
<evidence type="ECO:0000313" key="14">
    <source>
        <dbReference type="Proteomes" id="UP001164439"/>
    </source>
</evidence>
<dbReference type="Gene3D" id="1.10.287.130">
    <property type="match status" value="1"/>
</dbReference>